<keyword evidence="3" id="KW-0963">Cytoplasm</keyword>
<comment type="subcellular location">
    <subcellularLocation>
        <location evidence="1">Cytoplasm</location>
    </subcellularLocation>
</comment>
<comment type="subunit">
    <text evidence="8">Interacts with ACOT13/THEM2.</text>
</comment>
<dbReference type="PROSITE" id="PS50848">
    <property type="entry name" value="START"/>
    <property type="match status" value="1"/>
</dbReference>
<evidence type="ECO:0000256" key="9">
    <source>
        <dbReference type="ARBA" id="ARBA00069061"/>
    </source>
</evidence>
<dbReference type="SMART" id="SM00234">
    <property type="entry name" value="START"/>
    <property type="match status" value="1"/>
</dbReference>
<dbReference type="GO" id="GO:0008525">
    <property type="term" value="F:phosphatidylcholine transporter activity"/>
    <property type="evidence" value="ECO:0007669"/>
    <property type="project" value="TreeGrafter"/>
</dbReference>
<dbReference type="GO" id="GO:0031210">
    <property type="term" value="F:phosphatidylcholine binding"/>
    <property type="evidence" value="ECO:0007669"/>
    <property type="project" value="TreeGrafter"/>
</dbReference>
<protein>
    <recommendedName>
        <fullName evidence="9">Phosphatidylcholine transfer protein</fullName>
    </recommendedName>
    <alternativeName>
        <fullName evidence="11">START domain-containing protein 2</fullName>
    </alternativeName>
    <alternativeName>
        <fullName evidence="10">StAR-related lipid transfer protein 2</fullName>
    </alternativeName>
</protein>
<accession>A0A8J4XAW4</accession>
<comment type="caution">
    <text evidence="13">The sequence shown here is derived from an EMBL/GenBank/DDBJ whole genome shotgun (WGS) entry which is preliminary data.</text>
</comment>
<keyword evidence="2" id="KW-0813">Transport</keyword>
<dbReference type="FunFam" id="3.30.530.20:FF:000017">
    <property type="entry name" value="Phosphatidylcholine transfer protein, putative"/>
    <property type="match status" value="1"/>
</dbReference>
<dbReference type="Proteomes" id="UP000727407">
    <property type="component" value="Unassembled WGS sequence"/>
</dbReference>
<dbReference type="InterPro" id="IPR051213">
    <property type="entry name" value="START_lipid_transfer"/>
</dbReference>
<evidence type="ECO:0000256" key="6">
    <source>
        <dbReference type="ARBA" id="ARBA00023055"/>
    </source>
</evidence>
<keyword evidence="14" id="KW-1185">Reference proteome</keyword>
<dbReference type="AlphaFoldDB" id="A0A8J4XAW4"/>
<evidence type="ECO:0000256" key="2">
    <source>
        <dbReference type="ARBA" id="ARBA00022448"/>
    </source>
</evidence>
<dbReference type="PANTHER" id="PTHR19308:SF39">
    <property type="entry name" value="PHOSPHATIDYLCHOLINE TRANSFER PROTEIN"/>
    <property type="match status" value="1"/>
</dbReference>
<evidence type="ECO:0000256" key="5">
    <source>
        <dbReference type="ARBA" id="ARBA00022990"/>
    </source>
</evidence>
<keyword evidence="5" id="KW-0007">Acetylation</keyword>
<dbReference type="Pfam" id="PF01852">
    <property type="entry name" value="START"/>
    <property type="match status" value="1"/>
</dbReference>
<evidence type="ECO:0000313" key="13">
    <source>
        <dbReference type="EMBL" id="KAF5891390.1"/>
    </source>
</evidence>
<dbReference type="GO" id="GO:0005829">
    <property type="term" value="C:cytosol"/>
    <property type="evidence" value="ECO:0007669"/>
    <property type="project" value="UniProtKB-ARBA"/>
</dbReference>
<dbReference type="InterPro" id="IPR002913">
    <property type="entry name" value="START_lipid-bd_dom"/>
</dbReference>
<dbReference type="SUPFAM" id="SSF55961">
    <property type="entry name" value="Bet v1-like"/>
    <property type="match status" value="1"/>
</dbReference>
<dbReference type="Gene3D" id="3.30.530.20">
    <property type="match status" value="1"/>
</dbReference>
<evidence type="ECO:0000256" key="3">
    <source>
        <dbReference type="ARBA" id="ARBA00022490"/>
    </source>
</evidence>
<sequence>MLRPSRATPADSSAKPRFFPCSLNGTLMNSARISDQSDVTHTLDAQHFNRHKGEKKETQWAAGLRKPGFIPGETGLYEYKVFGSLSGCSPDVCADVYMDLAYRKQWDSYVKELHEKDYDGQKAIYWEVKYPFPLSNRDYVYIRERRDLQVNGRKICVVLARSSAVPQCPEKSGIIRVKDYKQSVAMETDGAQGTKVFMNYFDNPGGNIPTWLVNWAAKSGVPGFLKDMQDACSKYANYCKNKK</sequence>
<proteinExistence type="predicted"/>
<gene>
    <name evidence="13" type="primary">pctp</name>
    <name evidence="13" type="ORF">DAT39_018918</name>
</gene>
<evidence type="ECO:0000313" key="14">
    <source>
        <dbReference type="Proteomes" id="UP000727407"/>
    </source>
</evidence>
<dbReference type="OrthoDB" id="1295045at2759"/>
<organism evidence="13 14">
    <name type="scientific">Clarias magur</name>
    <name type="common">Asian catfish</name>
    <name type="synonym">Macropteronotus magur</name>
    <dbReference type="NCBI Taxonomy" id="1594786"/>
    <lineage>
        <taxon>Eukaryota</taxon>
        <taxon>Metazoa</taxon>
        <taxon>Chordata</taxon>
        <taxon>Craniata</taxon>
        <taxon>Vertebrata</taxon>
        <taxon>Euteleostomi</taxon>
        <taxon>Actinopterygii</taxon>
        <taxon>Neopterygii</taxon>
        <taxon>Teleostei</taxon>
        <taxon>Ostariophysi</taxon>
        <taxon>Siluriformes</taxon>
        <taxon>Clariidae</taxon>
        <taxon>Clarias</taxon>
    </lineage>
</organism>
<dbReference type="EMBL" id="QNUK01000590">
    <property type="protein sequence ID" value="KAF5891390.1"/>
    <property type="molecule type" value="Genomic_DNA"/>
</dbReference>
<evidence type="ECO:0000256" key="1">
    <source>
        <dbReference type="ARBA" id="ARBA00004496"/>
    </source>
</evidence>
<keyword evidence="6" id="KW-0445">Lipid transport</keyword>
<evidence type="ECO:0000256" key="7">
    <source>
        <dbReference type="ARBA" id="ARBA00023121"/>
    </source>
</evidence>
<name>A0A8J4XAW4_CLAMG</name>
<dbReference type="InterPro" id="IPR023393">
    <property type="entry name" value="START-like_dom_sf"/>
</dbReference>
<evidence type="ECO:0000256" key="8">
    <source>
        <dbReference type="ARBA" id="ARBA00063535"/>
    </source>
</evidence>
<evidence type="ECO:0000256" key="4">
    <source>
        <dbReference type="ARBA" id="ARBA00022553"/>
    </source>
</evidence>
<evidence type="ECO:0000259" key="12">
    <source>
        <dbReference type="PROSITE" id="PS50848"/>
    </source>
</evidence>
<keyword evidence="7" id="KW-0446">Lipid-binding</keyword>
<dbReference type="PANTHER" id="PTHR19308">
    <property type="entry name" value="PHOSPHATIDYLCHOLINE TRANSFER PROTEIN"/>
    <property type="match status" value="1"/>
</dbReference>
<keyword evidence="4" id="KW-0597">Phosphoprotein</keyword>
<reference evidence="13" key="1">
    <citation type="submission" date="2020-07" db="EMBL/GenBank/DDBJ databases">
        <title>Clarias magur genome sequencing, assembly and annotation.</title>
        <authorList>
            <person name="Kushwaha B."/>
            <person name="Kumar R."/>
            <person name="Das P."/>
            <person name="Joshi C.G."/>
            <person name="Kumar D."/>
            <person name="Nagpure N.S."/>
            <person name="Pandey M."/>
            <person name="Agarwal S."/>
            <person name="Srivastava S."/>
            <person name="Singh M."/>
            <person name="Sahoo L."/>
            <person name="Jayasankar P."/>
            <person name="Meher P.K."/>
            <person name="Koringa P.G."/>
            <person name="Iquebal M.A."/>
            <person name="Das S.P."/>
            <person name="Bit A."/>
            <person name="Patnaik S."/>
            <person name="Patel N."/>
            <person name="Shah T.M."/>
            <person name="Hinsu A."/>
            <person name="Jena J.K."/>
        </authorList>
    </citation>
    <scope>NUCLEOTIDE SEQUENCE</scope>
    <source>
        <strain evidence="13">CIFAMagur01</strain>
        <tissue evidence="13">Testis</tissue>
    </source>
</reference>
<evidence type="ECO:0000256" key="10">
    <source>
        <dbReference type="ARBA" id="ARBA00077188"/>
    </source>
</evidence>
<evidence type="ECO:0000256" key="11">
    <source>
        <dbReference type="ARBA" id="ARBA00079049"/>
    </source>
</evidence>
<feature type="domain" description="START" evidence="12">
    <location>
        <begin position="56"/>
        <end position="237"/>
    </location>
</feature>